<organism evidence="1 3">
    <name type="scientific">Medicago truncatula</name>
    <name type="common">Barrel medic</name>
    <name type="synonym">Medicago tribuloides</name>
    <dbReference type="NCBI Taxonomy" id="3880"/>
    <lineage>
        <taxon>Eukaryota</taxon>
        <taxon>Viridiplantae</taxon>
        <taxon>Streptophyta</taxon>
        <taxon>Embryophyta</taxon>
        <taxon>Tracheophyta</taxon>
        <taxon>Spermatophyta</taxon>
        <taxon>Magnoliopsida</taxon>
        <taxon>eudicotyledons</taxon>
        <taxon>Gunneridae</taxon>
        <taxon>Pentapetalae</taxon>
        <taxon>rosids</taxon>
        <taxon>fabids</taxon>
        <taxon>Fabales</taxon>
        <taxon>Fabaceae</taxon>
        <taxon>Papilionoideae</taxon>
        <taxon>50 kb inversion clade</taxon>
        <taxon>NPAAA clade</taxon>
        <taxon>Hologalegina</taxon>
        <taxon>IRL clade</taxon>
        <taxon>Trifolieae</taxon>
        <taxon>Medicago</taxon>
    </lineage>
</organism>
<proteinExistence type="predicted"/>
<dbReference type="AlphaFoldDB" id="G7J753"/>
<evidence type="ECO:0000313" key="3">
    <source>
        <dbReference type="Proteomes" id="UP000002051"/>
    </source>
</evidence>
<evidence type="ECO:0000313" key="2">
    <source>
        <dbReference type="EnsemblPlants" id="AES74202"/>
    </source>
</evidence>
<gene>
    <name evidence="1" type="ordered locus">MTR_3g116960</name>
</gene>
<dbReference type="InterPro" id="IPR004320">
    <property type="entry name" value="BPS1_pln"/>
</dbReference>
<dbReference type="EnsemblPlants" id="AES74202">
    <property type="protein sequence ID" value="AES74202"/>
    <property type="gene ID" value="MTR_3g116960"/>
</dbReference>
<sequence>MAGQLFSGGELWKVESQLRVEGKYLSYRKKMKKAIAEALGNLKAMKNESTVSFLPQTKTWKLFRS</sequence>
<reference evidence="2" key="3">
    <citation type="submission" date="2015-04" db="UniProtKB">
        <authorList>
            <consortium name="EnsemblPlants"/>
        </authorList>
    </citation>
    <scope>IDENTIFICATION</scope>
    <source>
        <strain evidence="2">cv. Jemalong A17</strain>
    </source>
</reference>
<dbReference type="GO" id="GO:0048367">
    <property type="term" value="P:shoot system development"/>
    <property type="evidence" value="ECO:0007669"/>
    <property type="project" value="InterPro"/>
</dbReference>
<evidence type="ECO:0000313" key="1">
    <source>
        <dbReference type="EMBL" id="AES74202.2"/>
    </source>
</evidence>
<dbReference type="Proteomes" id="UP000002051">
    <property type="component" value="Chromosome 3"/>
</dbReference>
<dbReference type="EMBL" id="CM001219">
    <property type="protein sequence ID" value="AES74202.2"/>
    <property type="molecule type" value="Genomic_DNA"/>
</dbReference>
<protein>
    <submittedName>
        <fullName evidence="1 2">Uncharacterized protein</fullName>
    </submittedName>
</protein>
<keyword evidence="3" id="KW-1185">Reference proteome</keyword>
<reference evidence="1 3" key="1">
    <citation type="journal article" date="2011" name="Nature">
        <title>The Medicago genome provides insight into the evolution of rhizobial symbioses.</title>
        <authorList>
            <person name="Young N.D."/>
            <person name="Debelle F."/>
            <person name="Oldroyd G.E."/>
            <person name="Geurts R."/>
            <person name="Cannon S.B."/>
            <person name="Udvardi M.K."/>
            <person name="Benedito V.A."/>
            <person name="Mayer K.F."/>
            <person name="Gouzy J."/>
            <person name="Schoof H."/>
            <person name="Van de Peer Y."/>
            <person name="Proost S."/>
            <person name="Cook D.R."/>
            <person name="Meyers B.C."/>
            <person name="Spannagl M."/>
            <person name="Cheung F."/>
            <person name="De Mita S."/>
            <person name="Krishnakumar V."/>
            <person name="Gundlach H."/>
            <person name="Zhou S."/>
            <person name="Mudge J."/>
            <person name="Bharti A.K."/>
            <person name="Murray J.D."/>
            <person name="Naoumkina M.A."/>
            <person name="Rosen B."/>
            <person name="Silverstein K.A."/>
            <person name="Tang H."/>
            <person name="Rombauts S."/>
            <person name="Zhao P.X."/>
            <person name="Zhou P."/>
            <person name="Barbe V."/>
            <person name="Bardou P."/>
            <person name="Bechner M."/>
            <person name="Bellec A."/>
            <person name="Berger A."/>
            <person name="Berges H."/>
            <person name="Bidwell S."/>
            <person name="Bisseling T."/>
            <person name="Choisne N."/>
            <person name="Couloux A."/>
            <person name="Denny R."/>
            <person name="Deshpande S."/>
            <person name="Dai X."/>
            <person name="Doyle J.J."/>
            <person name="Dudez A.M."/>
            <person name="Farmer A.D."/>
            <person name="Fouteau S."/>
            <person name="Franken C."/>
            <person name="Gibelin C."/>
            <person name="Gish J."/>
            <person name="Goldstein S."/>
            <person name="Gonzalez A.J."/>
            <person name="Green P.J."/>
            <person name="Hallab A."/>
            <person name="Hartog M."/>
            <person name="Hua A."/>
            <person name="Humphray S.J."/>
            <person name="Jeong D.H."/>
            <person name="Jing Y."/>
            <person name="Jocker A."/>
            <person name="Kenton S.M."/>
            <person name="Kim D.J."/>
            <person name="Klee K."/>
            <person name="Lai H."/>
            <person name="Lang C."/>
            <person name="Lin S."/>
            <person name="Macmil S.L."/>
            <person name="Magdelenat G."/>
            <person name="Matthews L."/>
            <person name="McCorrison J."/>
            <person name="Monaghan E.L."/>
            <person name="Mun J.H."/>
            <person name="Najar F.Z."/>
            <person name="Nicholson C."/>
            <person name="Noirot C."/>
            <person name="O'Bleness M."/>
            <person name="Paule C.R."/>
            <person name="Poulain J."/>
            <person name="Prion F."/>
            <person name="Qin B."/>
            <person name="Qu C."/>
            <person name="Retzel E.F."/>
            <person name="Riddle C."/>
            <person name="Sallet E."/>
            <person name="Samain S."/>
            <person name="Samson N."/>
            <person name="Sanders I."/>
            <person name="Saurat O."/>
            <person name="Scarpelli C."/>
            <person name="Schiex T."/>
            <person name="Segurens B."/>
            <person name="Severin A.J."/>
            <person name="Sherrier D.J."/>
            <person name="Shi R."/>
            <person name="Sims S."/>
            <person name="Singer S.R."/>
            <person name="Sinharoy S."/>
            <person name="Sterck L."/>
            <person name="Viollet A."/>
            <person name="Wang B.B."/>
            <person name="Wang K."/>
            <person name="Wang M."/>
            <person name="Wang X."/>
            <person name="Warfsmann J."/>
            <person name="Weissenbach J."/>
            <person name="White D.D."/>
            <person name="White J.D."/>
            <person name="Wiley G.B."/>
            <person name="Wincker P."/>
            <person name="Xing Y."/>
            <person name="Yang L."/>
            <person name="Yao Z."/>
            <person name="Ying F."/>
            <person name="Zhai J."/>
            <person name="Zhou L."/>
            <person name="Zuber A."/>
            <person name="Denarie J."/>
            <person name="Dixon R.A."/>
            <person name="May G.D."/>
            <person name="Schwartz D.C."/>
            <person name="Rogers J."/>
            <person name="Quetier F."/>
            <person name="Town C.D."/>
            <person name="Roe B.A."/>
        </authorList>
    </citation>
    <scope>NUCLEOTIDE SEQUENCE [LARGE SCALE GENOMIC DNA]</scope>
    <source>
        <strain evidence="1">A17</strain>
        <strain evidence="2 3">cv. Jemalong A17</strain>
    </source>
</reference>
<accession>A0A0C3VS54</accession>
<accession>G7J753</accession>
<dbReference type="GO" id="GO:0048364">
    <property type="term" value="P:root development"/>
    <property type="evidence" value="ECO:0007669"/>
    <property type="project" value="InterPro"/>
</dbReference>
<dbReference type="Pfam" id="PF03087">
    <property type="entry name" value="BPS1"/>
    <property type="match status" value="1"/>
</dbReference>
<reference evidence="1 3" key="2">
    <citation type="journal article" date="2014" name="BMC Genomics">
        <title>An improved genome release (version Mt4.0) for the model legume Medicago truncatula.</title>
        <authorList>
            <person name="Tang H."/>
            <person name="Krishnakumar V."/>
            <person name="Bidwell S."/>
            <person name="Rosen B."/>
            <person name="Chan A."/>
            <person name="Zhou S."/>
            <person name="Gentzbittel L."/>
            <person name="Childs K.L."/>
            <person name="Yandell M."/>
            <person name="Gundlach H."/>
            <person name="Mayer K.F."/>
            <person name="Schwartz D.C."/>
            <person name="Town C.D."/>
        </authorList>
    </citation>
    <scope>GENOME REANNOTATION</scope>
    <source>
        <strain evidence="2 3">cv. Jemalong A17</strain>
    </source>
</reference>
<name>G7J753_MEDTR</name>
<dbReference type="HOGENOM" id="CLU_2853068_0_0_1"/>
<dbReference type="PaxDb" id="3880-AES74202"/>